<name>A0A7S3QLF9_DUNTE</name>
<organism evidence="1">
    <name type="scientific">Dunaliella tertiolecta</name>
    <name type="common">Green alga</name>
    <dbReference type="NCBI Taxonomy" id="3047"/>
    <lineage>
        <taxon>Eukaryota</taxon>
        <taxon>Viridiplantae</taxon>
        <taxon>Chlorophyta</taxon>
        <taxon>core chlorophytes</taxon>
        <taxon>Chlorophyceae</taxon>
        <taxon>CS clade</taxon>
        <taxon>Chlamydomonadales</taxon>
        <taxon>Dunaliellaceae</taxon>
        <taxon>Dunaliella</taxon>
    </lineage>
</organism>
<dbReference type="AlphaFoldDB" id="A0A7S3QLF9"/>
<protein>
    <submittedName>
        <fullName evidence="1">Uncharacterized protein</fullName>
    </submittedName>
</protein>
<gene>
    <name evidence="1" type="ORF">DTER00134_LOCUS1122</name>
</gene>
<evidence type="ECO:0000313" key="1">
    <source>
        <dbReference type="EMBL" id="CAE0486083.1"/>
    </source>
</evidence>
<reference evidence="1" key="1">
    <citation type="submission" date="2021-01" db="EMBL/GenBank/DDBJ databases">
        <authorList>
            <person name="Corre E."/>
            <person name="Pelletier E."/>
            <person name="Niang G."/>
            <person name="Scheremetjew M."/>
            <person name="Finn R."/>
            <person name="Kale V."/>
            <person name="Holt S."/>
            <person name="Cochrane G."/>
            <person name="Meng A."/>
            <person name="Brown T."/>
            <person name="Cohen L."/>
        </authorList>
    </citation>
    <scope>NUCLEOTIDE SEQUENCE</scope>
    <source>
        <strain evidence="1">CCMP1320</strain>
    </source>
</reference>
<dbReference type="EMBL" id="HBIP01002694">
    <property type="protein sequence ID" value="CAE0486083.1"/>
    <property type="molecule type" value="Transcribed_RNA"/>
</dbReference>
<proteinExistence type="predicted"/>
<sequence>MRLSYSTVPMTALQVQQPKHVHLICLMSLTTLMSSCGACASLVQLMWSACTSGTAHVQCAPEVQQLERVHLWYSSCGARAPHEPHPHELMQSRRSSLGCSITNNLDTAAVKNRNGTNQKTWVDLGTTDLVRWLGPDKNCCNDLDLTGLQQTMWGWRVCCKDLI</sequence>
<accession>A0A7S3QLF9</accession>